<evidence type="ECO:0000313" key="2">
    <source>
        <dbReference type="EMBL" id="GGA84442.1"/>
    </source>
</evidence>
<dbReference type="EMBL" id="BMHH01000003">
    <property type="protein sequence ID" value="GGA84442.1"/>
    <property type="molecule type" value="Genomic_DNA"/>
</dbReference>
<organism evidence="2 3">
    <name type="scientific">Brucella endophytica</name>
    <dbReference type="NCBI Taxonomy" id="1963359"/>
    <lineage>
        <taxon>Bacteria</taxon>
        <taxon>Pseudomonadati</taxon>
        <taxon>Pseudomonadota</taxon>
        <taxon>Alphaproteobacteria</taxon>
        <taxon>Hyphomicrobiales</taxon>
        <taxon>Brucellaceae</taxon>
        <taxon>Brucella/Ochrobactrum group</taxon>
        <taxon>Brucella</taxon>
    </lineage>
</organism>
<feature type="compositionally biased region" description="Basic and acidic residues" evidence="1">
    <location>
        <begin position="105"/>
        <end position="123"/>
    </location>
</feature>
<feature type="region of interest" description="Disordered" evidence="1">
    <location>
        <begin position="101"/>
        <end position="123"/>
    </location>
</feature>
<evidence type="ECO:0000256" key="1">
    <source>
        <dbReference type="SAM" id="MobiDB-lite"/>
    </source>
</evidence>
<proteinExistence type="predicted"/>
<sequence length="123" mass="14308">MGWSRHDKAMTGQRCRDPAQRLRVSRQARTVGEQYQGKLPLGYRRITHGGRSEEERITAEHDRLTALTRWIPNGDIEIDTSRRGWSSNLLHTYGFRMTRDGCSAKQRDERENVKKHEGVPHPN</sequence>
<dbReference type="Proteomes" id="UP000646478">
    <property type="component" value="Unassembled WGS sequence"/>
</dbReference>
<name>A0A916S7G9_9HYPH</name>
<dbReference type="AlphaFoldDB" id="A0A916S7G9"/>
<keyword evidence="3" id="KW-1185">Reference proteome</keyword>
<reference evidence="2" key="1">
    <citation type="journal article" date="2014" name="Int. J. Syst. Evol. Microbiol.">
        <title>Complete genome sequence of Corynebacterium casei LMG S-19264T (=DSM 44701T), isolated from a smear-ripened cheese.</title>
        <authorList>
            <consortium name="US DOE Joint Genome Institute (JGI-PGF)"/>
            <person name="Walter F."/>
            <person name="Albersmeier A."/>
            <person name="Kalinowski J."/>
            <person name="Ruckert C."/>
        </authorList>
    </citation>
    <scope>NUCLEOTIDE SEQUENCE</scope>
    <source>
        <strain evidence="2">CGMCC 1.15082</strain>
    </source>
</reference>
<gene>
    <name evidence="2" type="ORF">GCM10011491_09950</name>
</gene>
<evidence type="ECO:0000313" key="3">
    <source>
        <dbReference type="Proteomes" id="UP000646478"/>
    </source>
</evidence>
<protein>
    <submittedName>
        <fullName evidence="2">Uncharacterized protein</fullName>
    </submittedName>
</protein>
<reference evidence="2" key="2">
    <citation type="submission" date="2020-09" db="EMBL/GenBank/DDBJ databases">
        <authorList>
            <person name="Sun Q."/>
            <person name="Zhou Y."/>
        </authorList>
    </citation>
    <scope>NUCLEOTIDE SEQUENCE</scope>
    <source>
        <strain evidence="2">CGMCC 1.15082</strain>
    </source>
</reference>
<accession>A0A916S7G9</accession>
<comment type="caution">
    <text evidence="2">The sequence shown here is derived from an EMBL/GenBank/DDBJ whole genome shotgun (WGS) entry which is preliminary data.</text>
</comment>